<proteinExistence type="predicted"/>
<dbReference type="AlphaFoldDB" id="A0A132F8X2"/>
<dbReference type="NCBIfam" id="NF040718">
    <property type="entry name" value="BcsP_of_Ic"/>
    <property type="match status" value="1"/>
</dbReference>
<comment type="caution">
    <text evidence="2">The sequence shown here is derived from an EMBL/GenBank/DDBJ whole genome shotgun (WGS) entry which is preliminary data.</text>
</comment>
<accession>A0A132F8X2</accession>
<name>A0A132F8X2_9BURK</name>
<sequence>MPTSSDIESLFKRFGGDAERYQEIRAEADAERARTRWPLLGLVELADSAPPEQTQPASSGDERTRFETHATTEHVRRSGNTERSSGLLKKLVGKPAAPDATRAPDSSEPLLRVFDRLRAEAPEEGVSAELPARTIRP</sequence>
<dbReference type="Proteomes" id="UP000061512">
    <property type="component" value="Unassembled WGS sequence"/>
</dbReference>
<evidence type="ECO:0000313" key="3">
    <source>
        <dbReference type="Proteomes" id="UP000061512"/>
    </source>
</evidence>
<protein>
    <recommendedName>
        <fullName evidence="4">Cellulose biosynthesis protein BcsR</fullName>
    </recommendedName>
</protein>
<dbReference type="Pfam" id="PF10945">
    <property type="entry name" value="CBP_BcsR"/>
    <property type="match status" value="1"/>
</dbReference>
<feature type="region of interest" description="Disordered" evidence="1">
    <location>
        <begin position="45"/>
        <end position="137"/>
    </location>
</feature>
<evidence type="ECO:0008006" key="4">
    <source>
        <dbReference type="Google" id="ProtNLM"/>
    </source>
</evidence>
<gene>
    <name evidence="2" type="ORF">WT57_06740</name>
</gene>
<dbReference type="EMBL" id="LPJX01000001">
    <property type="protein sequence ID" value="KWF72294.1"/>
    <property type="molecule type" value="Genomic_DNA"/>
</dbReference>
<evidence type="ECO:0000313" key="2">
    <source>
        <dbReference type="EMBL" id="KWF72294.1"/>
    </source>
</evidence>
<feature type="compositionally biased region" description="Basic and acidic residues" evidence="1">
    <location>
        <begin position="60"/>
        <end position="80"/>
    </location>
</feature>
<evidence type="ECO:0000256" key="1">
    <source>
        <dbReference type="SAM" id="MobiDB-lite"/>
    </source>
</evidence>
<dbReference type="RefSeq" id="WP_060249042.1">
    <property type="nucleotide sequence ID" value="NZ_LPJO01000003.1"/>
</dbReference>
<organism evidence="2 3">
    <name type="scientific">Burkholderia pseudomultivorans</name>
    <dbReference type="NCBI Taxonomy" id="1207504"/>
    <lineage>
        <taxon>Bacteria</taxon>
        <taxon>Pseudomonadati</taxon>
        <taxon>Pseudomonadota</taxon>
        <taxon>Betaproteobacteria</taxon>
        <taxon>Burkholderiales</taxon>
        <taxon>Burkholderiaceae</taxon>
        <taxon>Burkholderia</taxon>
        <taxon>Burkholderia cepacia complex</taxon>
    </lineage>
</organism>
<reference evidence="2 3" key="1">
    <citation type="submission" date="2015-11" db="EMBL/GenBank/DDBJ databases">
        <title>Expanding the genomic diversity of Burkholderia species for the development of highly accurate diagnostics.</title>
        <authorList>
            <person name="Sahl J."/>
            <person name="Keim P."/>
            <person name="Wagner D."/>
        </authorList>
    </citation>
    <scope>NUCLEOTIDE SEQUENCE [LARGE SCALE GENOMIC DNA]</scope>
    <source>
        <strain evidence="2 3">MSMB574WGS</strain>
    </source>
</reference>
<dbReference type="InterPro" id="IPR024487">
    <property type="entry name" value="CBP_BcsR"/>
</dbReference>